<comment type="caution">
    <text evidence="3">The sequence shown here is derived from an EMBL/GenBank/DDBJ whole genome shotgun (WGS) entry which is preliminary data.</text>
</comment>
<evidence type="ECO:0000256" key="1">
    <source>
        <dbReference type="ARBA" id="ARBA00004173"/>
    </source>
</evidence>
<dbReference type="AlphaFoldDB" id="A0AAJ0IEG0"/>
<evidence type="ECO:0000313" key="4">
    <source>
        <dbReference type="Proteomes" id="UP001285908"/>
    </source>
</evidence>
<dbReference type="GO" id="GO:0005739">
    <property type="term" value="C:mitochondrion"/>
    <property type="evidence" value="ECO:0007669"/>
    <property type="project" value="UniProtKB-SubCell"/>
</dbReference>
<keyword evidence="4" id="KW-1185">Reference proteome</keyword>
<name>A0AAJ0IEG0_9PEZI</name>
<dbReference type="RefSeq" id="XP_062696502.1">
    <property type="nucleotide sequence ID" value="XM_062834460.1"/>
</dbReference>
<protein>
    <recommendedName>
        <fullName evidence="5">Reverse transcriptase domain-containing protein</fullName>
    </recommendedName>
</protein>
<dbReference type="InterPro" id="IPR043128">
    <property type="entry name" value="Rev_trsase/Diguanyl_cyclase"/>
</dbReference>
<keyword evidence="2" id="KW-0496">Mitochondrion</keyword>
<feature type="non-terminal residue" evidence="3">
    <location>
        <position position="1"/>
    </location>
</feature>
<dbReference type="SUPFAM" id="SSF56672">
    <property type="entry name" value="DNA/RNA polymerases"/>
    <property type="match status" value="1"/>
</dbReference>
<dbReference type="EMBL" id="JAULSX010000001">
    <property type="protein sequence ID" value="KAK3498869.1"/>
    <property type="molecule type" value="Genomic_DNA"/>
</dbReference>
<evidence type="ECO:0000313" key="3">
    <source>
        <dbReference type="EMBL" id="KAK3498869.1"/>
    </source>
</evidence>
<evidence type="ECO:0008006" key="5">
    <source>
        <dbReference type="Google" id="ProtNLM"/>
    </source>
</evidence>
<sequence length="81" mass="9791">VYINDIIIASDFINNYFKYLEVIFTLFIFKNIVLSPKKSYFNYSNVEFFSFYINNFGLFTIKDRIEAFRKLAFPNNLKVFE</sequence>
<dbReference type="Proteomes" id="UP001285908">
    <property type="component" value="Unassembled WGS sequence"/>
</dbReference>
<comment type="subcellular location">
    <subcellularLocation>
        <location evidence="1">Mitochondrion</location>
    </subcellularLocation>
</comment>
<dbReference type="GeneID" id="87872082"/>
<organism evidence="3 4">
    <name type="scientific">Neurospora hispaniola</name>
    <dbReference type="NCBI Taxonomy" id="588809"/>
    <lineage>
        <taxon>Eukaryota</taxon>
        <taxon>Fungi</taxon>
        <taxon>Dikarya</taxon>
        <taxon>Ascomycota</taxon>
        <taxon>Pezizomycotina</taxon>
        <taxon>Sordariomycetes</taxon>
        <taxon>Sordariomycetidae</taxon>
        <taxon>Sordariales</taxon>
        <taxon>Sordariaceae</taxon>
        <taxon>Neurospora</taxon>
    </lineage>
</organism>
<proteinExistence type="predicted"/>
<reference evidence="3 4" key="1">
    <citation type="journal article" date="2023" name="Mol. Phylogenet. Evol.">
        <title>Genome-scale phylogeny and comparative genomics of the fungal order Sordariales.</title>
        <authorList>
            <person name="Hensen N."/>
            <person name="Bonometti L."/>
            <person name="Westerberg I."/>
            <person name="Brannstrom I.O."/>
            <person name="Guillou S."/>
            <person name="Cros-Aarteil S."/>
            <person name="Calhoun S."/>
            <person name="Haridas S."/>
            <person name="Kuo A."/>
            <person name="Mondo S."/>
            <person name="Pangilinan J."/>
            <person name="Riley R."/>
            <person name="LaButti K."/>
            <person name="Andreopoulos B."/>
            <person name="Lipzen A."/>
            <person name="Chen C."/>
            <person name="Yan M."/>
            <person name="Daum C."/>
            <person name="Ng V."/>
            <person name="Clum A."/>
            <person name="Steindorff A."/>
            <person name="Ohm R.A."/>
            <person name="Martin F."/>
            <person name="Silar P."/>
            <person name="Natvig D.O."/>
            <person name="Lalanne C."/>
            <person name="Gautier V."/>
            <person name="Ament-Velasquez S.L."/>
            <person name="Kruys A."/>
            <person name="Hutchinson M.I."/>
            <person name="Powell A.J."/>
            <person name="Barry K."/>
            <person name="Miller A.N."/>
            <person name="Grigoriev I.V."/>
            <person name="Debuchy R."/>
            <person name="Gladieux P."/>
            <person name="Hiltunen Thoren M."/>
            <person name="Johannesson H."/>
        </authorList>
    </citation>
    <scope>NUCLEOTIDE SEQUENCE [LARGE SCALE GENOMIC DNA]</scope>
    <source>
        <strain evidence="3 4">FGSC 10403</strain>
    </source>
</reference>
<dbReference type="Gene3D" id="3.30.70.270">
    <property type="match status" value="1"/>
</dbReference>
<dbReference type="InterPro" id="IPR043502">
    <property type="entry name" value="DNA/RNA_pol_sf"/>
</dbReference>
<accession>A0AAJ0IEG0</accession>
<gene>
    <name evidence="3" type="ORF">B0T23DRAFT_308062</name>
</gene>
<evidence type="ECO:0000256" key="2">
    <source>
        <dbReference type="ARBA" id="ARBA00023128"/>
    </source>
</evidence>